<dbReference type="EMBL" id="FOHB01000004">
    <property type="protein sequence ID" value="SES23716.1"/>
    <property type="molecule type" value="Genomic_DNA"/>
</dbReference>
<reference evidence="2" key="1">
    <citation type="submission" date="2016-10" db="EMBL/GenBank/DDBJ databases">
        <authorList>
            <person name="Varghese N."/>
            <person name="Submissions S."/>
        </authorList>
    </citation>
    <scope>NUCLEOTIDE SEQUENCE [LARGE SCALE GENOMIC DNA]</scope>
    <source>
        <strain evidence="2">CGMCC 1.6963</strain>
    </source>
</reference>
<evidence type="ECO:0000313" key="1">
    <source>
        <dbReference type="EMBL" id="SES23716.1"/>
    </source>
</evidence>
<keyword evidence="2" id="KW-1185">Reference proteome</keyword>
<protein>
    <submittedName>
        <fullName evidence="1">Uncharacterized protein</fullName>
    </submittedName>
</protein>
<gene>
    <name evidence="1" type="ORF">SAMN05216199_2492</name>
</gene>
<name>A0A1H9VPQ6_9MICO</name>
<organism evidence="1 2">
    <name type="scientific">Pedococcus cremeus</name>
    <dbReference type="NCBI Taxonomy" id="587636"/>
    <lineage>
        <taxon>Bacteria</taxon>
        <taxon>Bacillati</taxon>
        <taxon>Actinomycetota</taxon>
        <taxon>Actinomycetes</taxon>
        <taxon>Micrococcales</taxon>
        <taxon>Intrasporangiaceae</taxon>
        <taxon>Pedococcus</taxon>
    </lineage>
</organism>
<dbReference type="Proteomes" id="UP000199019">
    <property type="component" value="Unassembled WGS sequence"/>
</dbReference>
<evidence type="ECO:0000313" key="2">
    <source>
        <dbReference type="Proteomes" id="UP000199019"/>
    </source>
</evidence>
<proteinExistence type="predicted"/>
<dbReference type="AlphaFoldDB" id="A0A1H9VPQ6"/>
<accession>A0A1H9VPQ6</accession>
<sequence length="37" mass="4266">MDPDGQVVRRYSKAHQTRLMESLNHEAALSLHDKTET</sequence>